<keyword evidence="4 13" id="KW-0812">Transmembrane</keyword>
<dbReference type="CDD" id="cd18808">
    <property type="entry name" value="SF1_C_Upf1"/>
    <property type="match status" value="1"/>
</dbReference>
<dbReference type="Pfam" id="PF13087">
    <property type="entry name" value="AAA_12"/>
    <property type="match status" value="1"/>
</dbReference>
<feature type="transmembrane region" description="Helical" evidence="13">
    <location>
        <begin position="45"/>
        <end position="65"/>
    </location>
</feature>
<evidence type="ECO:0000256" key="10">
    <source>
        <dbReference type="ARBA" id="ARBA00022989"/>
    </source>
</evidence>
<feature type="transmembrane region" description="Helical" evidence="13">
    <location>
        <begin position="120"/>
        <end position="140"/>
    </location>
</feature>
<feature type="transmembrane region" description="Helical" evidence="13">
    <location>
        <begin position="12"/>
        <end position="33"/>
    </location>
</feature>
<dbReference type="FunFam" id="3.40.50.300:FF:001660">
    <property type="entry name" value="NF-X1 finger and helicase protein, putative"/>
    <property type="match status" value="1"/>
</dbReference>
<keyword evidence="7" id="KW-0347">Helicase</keyword>
<dbReference type="InterPro" id="IPR047187">
    <property type="entry name" value="SF1_C_Upf1"/>
</dbReference>
<dbReference type="Pfam" id="PF01284">
    <property type="entry name" value="MARVEL"/>
    <property type="match status" value="1"/>
</dbReference>
<feature type="region of interest" description="Disordered" evidence="12">
    <location>
        <begin position="159"/>
        <end position="179"/>
    </location>
</feature>
<comment type="subcellular location">
    <subcellularLocation>
        <location evidence="2">Cytoplasm</location>
    </subcellularLocation>
    <subcellularLocation>
        <location evidence="1">Membrane</location>
        <topology evidence="1">Multi-pass membrane protein</topology>
    </subcellularLocation>
</comment>
<dbReference type="Pfam" id="PF20173">
    <property type="entry name" value="ZnF_RZ-type"/>
    <property type="match status" value="1"/>
</dbReference>
<keyword evidence="5" id="KW-0479">Metal-binding</keyword>
<dbReference type="HOGENOM" id="CLU_001490_1_1_1"/>
<evidence type="ECO:0000256" key="8">
    <source>
        <dbReference type="ARBA" id="ARBA00022833"/>
    </source>
</evidence>
<evidence type="ECO:0000256" key="4">
    <source>
        <dbReference type="ARBA" id="ARBA00022692"/>
    </source>
</evidence>
<dbReference type="InterPro" id="IPR041677">
    <property type="entry name" value="DNA2/NAM7_AAA_11"/>
</dbReference>
<evidence type="ECO:0000256" key="7">
    <source>
        <dbReference type="ARBA" id="ARBA00022806"/>
    </source>
</evidence>
<dbReference type="eggNOG" id="KOG1807">
    <property type="taxonomic scope" value="Eukaryota"/>
</dbReference>
<dbReference type="PANTHER" id="PTHR10887">
    <property type="entry name" value="DNA2/NAM7 HELICASE FAMILY"/>
    <property type="match status" value="1"/>
</dbReference>
<dbReference type="EMBL" id="KE720794">
    <property type="protein sequence ID" value="ERF76003.1"/>
    <property type="molecule type" value="Genomic_DNA"/>
</dbReference>
<dbReference type="GO" id="GO:0031380">
    <property type="term" value="C:nuclear RNA-directed RNA polymerase complex"/>
    <property type="evidence" value="ECO:0007669"/>
    <property type="project" value="TreeGrafter"/>
</dbReference>
<dbReference type="InterPro" id="IPR046439">
    <property type="entry name" value="ZF_RZ_dom"/>
</dbReference>
<reference evidence="16" key="1">
    <citation type="journal article" date="2014" name="BMC Genomics">
        <title>Genome characteristics reveal the impact of lichenization on lichen-forming fungus Endocarpon pusillum Hedwig (Verrucariales, Ascomycota).</title>
        <authorList>
            <person name="Wang Y.-Y."/>
            <person name="Liu B."/>
            <person name="Zhang X.-Y."/>
            <person name="Zhou Q.-M."/>
            <person name="Zhang T."/>
            <person name="Li H."/>
            <person name="Yu Y.-F."/>
            <person name="Zhang X.-L."/>
            <person name="Hao X.-Y."/>
            <person name="Wang M."/>
            <person name="Wang L."/>
            <person name="Wei J.-C."/>
        </authorList>
    </citation>
    <scope>NUCLEOTIDE SEQUENCE [LARGE SCALE GENOMIC DNA]</scope>
    <source>
        <strain evidence="16">Z07020 / HMAS-L-300199</strain>
    </source>
</reference>
<keyword evidence="10 13" id="KW-1133">Transmembrane helix</keyword>
<evidence type="ECO:0000256" key="11">
    <source>
        <dbReference type="ARBA" id="ARBA00023136"/>
    </source>
</evidence>
<evidence type="ECO:0000256" key="9">
    <source>
        <dbReference type="ARBA" id="ARBA00022859"/>
    </source>
</evidence>
<keyword evidence="6" id="KW-0863">Zinc-finger</keyword>
<evidence type="ECO:0000256" key="3">
    <source>
        <dbReference type="ARBA" id="ARBA00022490"/>
    </source>
</evidence>
<dbReference type="GO" id="GO:0002376">
    <property type="term" value="P:immune system process"/>
    <property type="evidence" value="ECO:0007669"/>
    <property type="project" value="UniProtKB-KW"/>
</dbReference>
<name>U1GU75_ENDPU</name>
<evidence type="ECO:0000256" key="1">
    <source>
        <dbReference type="ARBA" id="ARBA00004141"/>
    </source>
</evidence>
<gene>
    <name evidence="15" type="ORF">EPUS_08257</name>
</gene>
<organism evidence="15 16">
    <name type="scientific">Endocarpon pusillum (strain Z07020 / HMAS-L-300199)</name>
    <name type="common">Lichen-forming fungus</name>
    <dbReference type="NCBI Taxonomy" id="1263415"/>
    <lineage>
        <taxon>Eukaryota</taxon>
        <taxon>Fungi</taxon>
        <taxon>Dikarya</taxon>
        <taxon>Ascomycota</taxon>
        <taxon>Pezizomycotina</taxon>
        <taxon>Eurotiomycetes</taxon>
        <taxon>Chaetothyriomycetidae</taxon>
        <taxon>Verrucariales</taxon>
        <taxon>Verrucariaceae</taxon>
        <taxon>Endocarpon</taxon>
    </lineage>
</organism>
<keyword evidence="7" id="KW-0067">ATP-binding</keyword>
<keyword evidence="11 13" id="KW-0472">Membrane</keyword>
<dbReference type="SUPFAM" id="SSF52540">
    <property type="entry name" value="P-loop containing nucleoside triphosphate hydrolases"/>
    <property type="match status" value="1"/>
</dbReference>
<dbReference type="CDD" id="cd17936">
    <property type="entry name" value="EEXXEc_NFX1"/>
    <property type="match status" value="1"/>
</dbReference>
<keyword evidence="7" id="KW-0378">Hydrolase</keyword>
<dbReference type="PROSITE" id="PS51981">
    <property type="entry name" value="ZF_RZ"/>
    <property type="match status" value="1"/>
</dbReference>
<dbReference type="CDD" id="cd06008">
    <property type="entry name" value="NF-X1-zinc-finger"/>
    <property type="match status" value="1"/>
</dbReference>
<dbReference type="GO" id="GO:0005737">
    <property type="term" value="C:cytoplasm"/>
    <property type="evidence" value="ECO:0007669"/>
    <property type="project" value="UniProtKB-SubCell"/>
</dbReference>
<evidence type="ECO:0000256" key="2">
    <source>
        <dbReference type="ARBA" id="ARBA00004496"/>
    </source>
</evidence>
<protein>
    <recommendedName>
        <fullName evidence="14">RZ-type domain-containing protein</fullName>
    </recommendedName>
</protein>
<evidence type="ECO:0000256" key="5">
    <source>
        <dbReference type="ARBA" id="ARBA00022723"/>
    </source>
</evidence>
<evidence type="ECO:0000256" key="12">
    <source>
        <dbReference type="SAM" id="MobiDB-lite"/>
    </source>
</evidence>
<dbReference type="GO" id="GO:0016020">
    <property type="term" value="C:membrane"/>
    <property type="evidence" value="ECO:0007669"/>
    <property type="project" value="UniProtKB-SubCell"/>
</dbReference>
<dbReference type="Proteomes" id="UP000019373">
    <property type="component" value="Unassembled WGS sequence"/>
</dbReference>
<dbReference type="OMA" id="PVCQVPI"/>
<dbReference type="PANTHER" id="PTHR10887:SF445">
    <property type="entry name" value="NFX1-TYPE ZINC FINGER-CONTAINING PROTEIN 1"/>
    <property type="match status" value="1"/>
</dbReference>
<dbReference type="GeneID" id="19243107"/>
<keyword evidence="9" id="KW-0391">Immunity</keyword>
<feature type="transmembrane region" description="Helical" evidence="13">
    <location>
        <begin position="71"/>
        <end position="92"/>
    </location>
</feature>
<dbReference type="RefSeq" id="XP_007786659.1">
    <property type="nucleotide sequence ID" value="XM_007788469.1"/>
</dbReference>
<keyword evidence="16" id="KW-1185">Reference proteome</keyword>
<dbReference type="GO" id="GO:0008270">
    <property type="term" value="F:zinc ion binding"/>
    <property type="evidence" value="ECO:0007669"/>
    <property type="project" value="UniProtKB-KW"/>
</dbReference>
<dbReference type="GO" id="GO:0004386">
    <property type="term" value="F:helicase activity"/>
    <property type="evidence" value="ECO:0007669"/>
    <property type="project" value="InterPro"/>
</dbReference>
<dbReference type="InterPro" id="IPR008253">
    <property type="entry name" value="Marvel"/>
</dbReference>
<dbReference type="InterPro" id="IPR027417">
    <property type="entry name" value="P-loop_NTPase"/>
</dbReference>
<keyword evidence="7" id="KW-0547">Nucleotide-binding</keyword>
<proteinExistence type="predicted"/>
<evidence type="ECO:0000313" key="15">
    <source>
        <dbReference type="EMBL" id="ERF76003.1"/>
    </source>
</evidence>
<dbReference type="GO" id="GO:0031048">
    <property type="term" value="P:regulatory ncRNA-mediated heterochromatin formation"/>
    <property type="evidence" value="ECO:0007669"/>
    <property type="project" value="TreeGrafter"/>
</dbReference>
<evidence type="ECO:0000259" key="14">
    <source>
        <dbReference type="PROSITE" id="PS51981"/>
    </source>
</evidence>
<evidence type="ECO:0000313" key="16">
    <source>
        <dbReference type="Proteomes" id="UP000019373"/>
    </source>
</evidence>
<keyword evidence="8" id="KW-0862">Zinc</keyword>
<sequence>MYSTTSVAFWVLRVGQLLLACVVAGIIGSYLHDFNHRHSWPRKRFIFAEVLAALSILCSLLWLLLSRGGLWPLDLTLALAWFSTFGLLIDWLHGHACGGTFDGSEITSAGYCNQLKAVEALSFLSAIFWSLSAIIGIYYMTRARKGQSDAINETGHDLGADGGATDVGETAKRGQTPGSSSYARLRAWKFKIPRDTLRIPPLGSDELQGFLTIALDLVTSDEPDIVQQVVESLASNGGLARISEAVTTAAAPSSDRQCLQNGEYMLLPLFNVLTHPDVTQSFILEKPLSDIYCSLYGIGGRRAVSCFSAAARFLSLFDAPSAEKSRAVVAVLTCLHNVIELVSSAKVVEGIHAVVKTLAKLLKDDLKSYSEVQRLFQRIEDRLQEGSAMPIVDYSHRTSAVVPLLGALHLERDQPGQLSSKGARHDNDHDDISRISILPTASEVLSERAEYLPVRDPRHLHLGGVKGLLDRHFRLLREDTIGQLRDSVRAAIDTLRDPSAPELVSSKLQQNIRRFAYKDVKLMKVTFARVTGLQAHLSFPQPKPALQKSEQIRRQWWEQSKCLCHDAPLCLVDAAQNVTFFTVCGNQAGGGASDTNSSKLLYQDPLMANVIVRLVEPYELDIERLVTSLSSPTSGARVLCEFPGVLLPSFYPTLKALQKMSKTLDLPFADIIAPTDTNRGITNVGPAPYAMKSGFKFDLKSIVGNEHLELSMADRFDFATLAANSSLDEAQQTAVIDALSRELALIQGPPGTGKSFTGVALIKVLLDNASKARLGPIVCVCYTNHALDQLLEHLVKDNIKGIIRIGSRSKSDLVQRLNLREAMQSEERTSTEKRHFASNKAEIERYSEEMEPLLEDLMNHNHPKIVRDLLQRKFPEQHRQLYETEKDDEGFEVVDHDSREPLIKWLHPKWTKRSRLETRLPGTNRPLNLLKHANVWSMALQERLKLYEHWIEIAKDDTLAQLSWMLSTVGGHVEELAQCRREDELRVLAKAKVIGVTTSGLARNLDVLRRVQAKVMVCEEAGEVLEAHLLTALLPSVEHAILIGDHQQLKPQIANYELSSENPRGVQYSLDVSLFERLLYTNDPQAVPIPYSALRTQRRMHPSIARLIRETLYPGLVDEQSVHEYPAVEGMKSRLFWFDHDHPENSDERRESTSHTNDFEVEMVAALVHHLVRQSRYNSEDIAVLTPYLGQLIRLRNRLASSFEIVVGDRDQAELEQEGFNADSAHTSPVSRAKKTSLSKAVRIATVDNFQGEEAKVVIVSLVRSNQERRCGFLKTSNRINVLLSRAQHGMYLFGDSSTYKRVKMWQHVIQLLEDSNSLGKSLALHCPRHPDTAIEVATPDDFAVKAPEGGCDLMCDGKLPCGHKCINKCHNIVLHQEVFCRKPCPRALPGCDHACPLPCGATCGPCKVQLHDVKLPCGHVEASLDCYLAQNPIRARCRKIVQVKVPLCGHTAERQCCELDPGPNYQWKMARLFEMTIHPAEGPVNDLTILAVITVRNLAIPGLSVNSVRGLVKSAALIPGVPNLARNLVHLARRIVRGDALTPGSAIYPALYLAANCHALGVASQSCLVDISVQSTKGTVVDYLLSGTYGETNLDEDPCLVPDCGHLMTMSSMDGLFGLTEYYETDSDGAIIALKRSSVPFSAEEIKGCPVCRGSLRNINRYSRIIRRSAIDEATKRFISWSNTEILRHADGLHSIQEQFAADQDIAQLCGDGDWRTTLDSELNRQSDTMILEGHRGQVMADISRIKCLKSRHKQPYLLRRKLNKFLHEVRESEQPFVRVWDLLQNRRRRDLSGHVNNDLVYEPSVVQLRASLMSLSLSIRFDITIIADALSLRKRMNGLGPRYHWGAIDLDVDFSQLRAECLNLVDRLAEHQQHRLEIETRVSFAHLAALERSAIAGSPKVDRLNHLRELGLEQLKYARQIHARYPGQTSGVMEELDAIELMLNDGTFYTAVTSEEQRAIYKAMSAEFRGTGHWYTCANGHPFTVGECGMPMEQTRCPYCGSPIGGQHHQPAEGVRSLDEVEASMGNMHLGGGM</sequence>
<dbReference type="InterPro" id="IPR041679">
    <property type="entry name" value="DNA2/NAM7-like_C"/>
</dbReference>
<dbReference type="OrthoDB" id="2423195at2759"/>
<accession>U1GU75</accession>
<evidence type="ECO:0000256" key="13">
    <source>
        <dbReference type="SAM" id="Phobius"/>
    </source>
</evidence>
<keyword evidence="3" id="KW-0963">Cytoplasm</keyword>
<evidence type="ECO:0000256" key="6">
    <source>
        <dbReference type="ARBA" id="ARBA00022771"/>
    </source>
</evidence>
<feature type="domain" description="RZ-type" evidence="14">
    <location>
        <begin position="1954"/>
        <end position="2030"/>
    </location>
</feature>
<dbReference type="Pfam" id="PF13086">
    <property type="entry name" value="AAA_11"/>
    <property type="match status" value="1"/>
</dbReference>
<dbReference type="InterPro" id="IPR045055">
    <property type="entry name" value="DNA2/NAM7-like"/>
</dbReference>
<dbReference type="Gene3D" id="3.40.50.300">
    <property type="entry name" value="P-loop containing nucleotide triphosphate hydrolases"/>
    <property type="match status" value="2"/>
</dbReference>